<reference evidence="1 2" key="1">
    <citation type="submission" date="2023-07" db="EMBL/GenBank/DDBJ databases">
        <title>Genomic Encyclopedia of Type Strains, Phase IV (KMG-IV): sequencing the most valuable type-strain genomes for metagenomic binning, comparative biology and taxonomic classification.</title>
        <authorList>
            <person name="Goeker M."/>
        </authorList>
    </citation>
    <scope>NUCLEOTIDE SEQUENCE [LARGE SCALE GENOMIC DNA]</scope>
    <source>
        <strain evidence="1 2">DSM 17740</strain>
    </source>
</reference>
<name>A0ABU0CVH5_9BACI</name>
<gene>
    <name evidence="1" type="ORF">J2S00_003225</name>
</gene>
<sequence>MPNENEADNPPLDVKLKIDKIHVGQEQLSQAVFILAFVADRLCLLVWTKVMH</sequence>
<accession>A0ABU0CVH5</accession>
<organism evidence="1 2">
    <name type="scientific">Caldalkalibacillus uzonensis</name>
    <dbReference type="NCBI Taxonomy" id="353224"/>
    <lineage>
        <taxon>Bacteria</taxon>
        <taxon>Bacillati</taxon>
        <taxon>Bacillota</taxon>
        <taxon>Bacilli</taxon>
        <taxon>Bacillales</taxon>
        <taxon>Bacillaceae</taxon>
        <taxon>Caldalkalibacillus</taxon>
    </lineage>
</organism>
<evidence type="ECO:0000313" key="2">
    <source>
        <dbReference type="Proteomes" id="UP001232445"/>
    </source>
</evidence>
<keyword evidence="2" id="KW-1185">Reference proteome</keyword>
<proteinExistence type="predicted"/>
<dbReference type="Proteomes" id="UP001232445">
    <property type="component" value="Unassembled WGS sequence"/>
</dbReference>
<evidence type="ECO:0000313" key="1">
    <source>
        <dbReference type="EMBL" id="MDQ0340416.1"/>
    </source>
</evidence>
<protein>
    <submittedName>
        <fullName evidence="1">Uncharacterized protein</fullName>
    </submittedName>
</protein>
<comment type="caution">
    <text evidence="1">The sequence shown here is derived from an EMBL/GenBank/DDBJ whole genome shotgun (WGS) entry which is preliminary data.</text>
</comment>
<dbReference type="EMBL" id="JAUSUQ010000013">
    <property type="protein sequence ID" value="MDQ0340416.1"/>
    <property type="molecule type" value="Genomic_DNA"/>
</dbReference>